<dbReference type="AlphaFoldDB" id="W5IHN8"/>
<evidence type="ECO:0000256" key="1">
    <source>
        <dbReference type="ARBA" id="ARBA00022741"/>
    </source>
</evidence>
<organism evidence="4 5">
    <name type="scientific">Scardovia inopinata F0304</name>
    <dbReference type="NCBI Taxonomy" id="641146"/>
    <lineage>
        <taxon>Bacteria</taxon>
        <taxon>Bacillati</taxon>
        <taxon>Actinomycetota</taxon>
        <taxon>Actinomycetes</taxon>
        <taxon>Bifidobacteriales</taxon>
        <taxon>Bifidobacteriaceae</taxon>
        <taxon>Scardovia</taxon>
    </lineage>
</organism>
<dbReference type="eggNOG" id="COG1136">
    <property type="taxonomic scope" value="Bacteria"/>
</dbReference>
<protein>
    <recommendedName>
        <fullName evidence="3">ABC transporter domain-containing protein</fullName>
    </recommendedName>
</protein>
<dbReference type="Proteomes" id="UP000005777">
    <property type="component" value="Unassembled WGS sequence"/>
</dbReference>
<keyword evidence="1" id="KW-0547">Nucleotide-binding</keyword>
<keyword evidence="5" id="KW-1185">Reference proteome</keyword>
<dbReference type="SUPFAM" id="SSF52540">
    <property type="entry name" value="P-loop containing nucleoside triphosphate hydrolases"/>
    <property type="match status" value="1"/>
</dbReference>
<accession>W5IHN8</accession>
<dbReference type="GO" id="GO:0005886">
    <property type="term" value="C:plasma membrane"/>
    <property type="evidence" value="ECO:0007669"/>
    <property type="project" value="TreeGrafter"/>
</dbReference>
<evidence type="ECO:0000256" key="2">
    <source>
        <dbReference type="ARBA" id="ARBA00022840"/>
    </source>
</evidence>
<dbReference type="PANTHER" id="PTHR24220:SF86">
    <property type="entry name" value="ABC TRANSPORTER ABCH.1"/>
    <property type="match status" value="1"/>
</dbReference>
<gene>
    <name evidence="4" type="ORF">HMPREF9020_01440</name>
</gene>
<reference evidence="4 5" key="1">
    <citation type="submission" date="2012-01" db="EMBL/GenBank/DDBJ databases">
        <title>The Genome Sequence of Scardovia inopinata F0304.</title>
        <authorList>
            <consortium name="The Broad Institute Genome Sequencing Platform"/>
            <person name="Ward D."/>
            <person name="Earl A."/>
            <person name="Feldgarden M."/>
            <person name="Gevers D."/>
            <person name="Young S."/>
            <person name="Zeng Q."/>
            <person name="Koehrsen M."/>
            <person name="Alvarado L."/>
            <person name="Berlin A.M."/>
            <person name="Borenstein D."/>
            <person name="Chapman S.B."/>
            <person name="Chen Z."/>
            <person name="Engels R."/>
            <person name="Freedman E."/>
            <person name="Gellesch M."/>
            <person name="Goldberg J."/>
            <person name="Griggs A."/>
            <person name="Gujja S."/>
            <person name="Heilman E.R."/>
            <person name="Heiman D.I."/>
            <person name="Hepburn T.A."/>
            <person name="Howarth C."/>
            <person name="Jen D."/>
            <person name="Larson L."/>
            <person name="Mehta T."/>
            <person name="Park D."/>
            <person name="Pearson M."/>
            <person name="Richards J."/>
            <person name="Roberts A."/>
            <person name="Saif S."/>
            <person name="Shea T.D."/>
            <person name="Shenoy N."/>
            <person name="Sisk P."/>
            <person name="Stolte C."/>
            <person name="Sykes S.N."/>
            <person name="Walk T."/>
            <person name="White J."/>
            <person name="Yandava C."/>
            <person name="Izard J."/>
            <person name="Baranova O.V."/>
            <person name="Blanton J.M."/>
            <person name="Tanner A.C."/>
            <person name="Dewhirst F."/>
            <person name="Haas B."/>
            <person name="Nusbaum C."/>
            <person name="Birren B."/>
        </authorList>
    </citation>
    <scope>NUCLEOTIDE SEQUENCE [LARGE SCALE GENOMIC DNA]</scope>
    <source>
        <strain evidence="4 5">F0304</strain>
    </source>
</reference>
<dbReference type="PROSITE" id="PS50893">
    <property type="entry name" value="ABC_TRANSPORTER_2"/>
    <property type="match status" value="1"/>
</dbReference>
<evidence type="ECO:0000313" key="4">
    <source>
        <dbReference type="EMBL" id="EFG26355.2"/>
    </source>
</evidence>
<dbReference type="InterPro" id="IPR003593">
    <property type="entry name" value="AAA+_ATPase"/>
</dbReference>
<comment type="caution">
    <text evidence="4">The sequence shown here is derived from an EMBL/GenBank/DDBJ whole genome shotgun (WGS) entry which is preliminary data.</text>
</comment>
<dbReference type="InterPro" id="IPR003439">
    <property type="entry name" value="ABC_transporter-like_ATP-bd"/>
</dbReference>
<dbReference type="EMBL" id="ADCX01000013">
    <property type="protein sequence ID" value="EFG26355.2"/>
    <property type="molecule type" value="Genomic_DNA"/>
</dbReference>
<evidence type="ECO:0000259" key="3">
    <source>
        <dbReference type="PROSITE" id="PS50893"/>
    </source>
</evidence>
<keyword evidence="2" id="KW-0067">ATP-binding</keyword>
<dbReference type="PANTHER" id="PTHR24220">
    <property type="entry name" value="IMPORT ATP-BINDING PROTEIN"/>
    <property type="match status" value="1"/>
</dbReference>
<dbReference type="InterPro" id="IPR015854">
    <property type="entry name" value="ABC_transpr_LolD-like"/>
</dbReference>
<dbReference type="Gene3D" id="3.40.50.300">
    <property type="entry name" value="P-loop containing nucleotide triphosphate hydrolases"/>
    <property type="match status" value="1"/>
</dbReference>
<dbReference type="PROSITE" id="PS00211">
    <property type="entry name" value="ABC_TRANSPORTER_1"/>
    <property type="match status" value="1"/>
</dbReference>
<dbReference type="GO" id="GO:0022857">
    <property type="term" value="F:transmembrane transporter activity"/>
    <property type="evidence" value="ECO:0007669"/>
    <property type="project" value="TreeGrafter"/>
</dbReference>
<feature type="domain" description="ABC transporter" evidence="3">
    <location>
        <begin position="12"/>
        <end position="259"/>
    </location>
</feature>
<dbReference type="InterPro" id="IPR017871">
    <property type="entry name" value="ABC_transporter-like_CS"/>
</dbReference>
<dbReference type="GO" id="GO:0016887">
    <property type="term" value="F:ATP hydrolysis activity"/>
    <property type="evidence" value="ECO:0007669"/>
    <property type="project" value="InterPro"/>
</dbReference>
<dbReference type="HOGENOM" id="CLU_000604_1_22_11"/>
<dbReference type="InterPro" id="IPR027417">
    <property type="entry name" value="P-loop_NTPase"/>
</dbReference>
<dbReference type="SMART" id="SM00382">
    <property type="entry name" value="AAA"/>
    <property type="match status" value="1"/>
</dbReference>
<sequence length="259" mass="28602">MMDNNKQQLPAITVKDAAKRFGHHILWENWSFTVPAEALVAVTGPSGAGKTTLINCLGLLEDFTQGSMYYGDKLVLDIKPGKGGKPGKSGKITRKKDLLTAKERRMYFHDTLGFLFQNYGLVDSWTVRQNLMVPLKINKNIPRRQYSDLCRKVLFRVGLADMEKEKIYTLSGGEQQRVALARLMLKKPTIILADEPTSSLDTANGDMVMAILREFADSGSVVLISTHSQNVVEQCDLQLQIPGTGEAAPGYSNDTHSAA</sequence>
<proteinExistence type="predicted"/>
<dbReference type="Pfam" id="PF00005">
    <property type="entry name" value="ABC_tran"/>
    <property type="match status" value="1"/>
</dbReference>
<evidence type="ECO:0000313" key="5">
    <source>
        <dbReference type="Proteomes" id="UP000005777"/>
    </source>
</evidence>
<dbReference type="RefSeq" id="WP_115672839.1">
    <property type="nucleotide sequence ID" value="NZ_GG770226.1"/>
</dbReference>
<dbReference type="GO" id="GO:0005524">
    <property type="term" value="F:ATP binding"/>
    <property type="evidence" value="ECO:0007669"/>
    <property type="project" value="UniProtKB-KW"/>
</dbReference>
<name>W5IHN8_SCAIO</name>